<comment type="caution">
    <text evidence="2">The sequence shown here is derived from an EMBL/GenBank/DDBJ whole genome shotgun (WGS) entry which is preliminary data.</text>
</comment>
<keyword evidence="1" id="KW-0812">Transmembrane</keyword>
<feature type="non-terminal residue" evidence="2">
    <location>
        <position position="1"/>
    </location>
</feature>
<dbReference type="AlphaFoldDB" id="A0A0G2A7N1"/>
<organism evidence="2 3">
    <name type="scientific">Candidatus Giovannonibacteria bacterium GW2011_GWA2_53_7</name>
    <dbReference type="NCBI Taxonomy" id="1618650"/>
    <lineage>
        <taxon>Bacteria</taxon>
        <taxon>Candidatus Giovannoniibacteriota</taxon>
    </lineage>
</organism>
<feature type="transmembrane region" description="Helical" evidence="1">
    <location>
        <begin position="55"/>
        <end position="84"/>
    </location>
</feature>
<keyword evidence="1" id="KW-1133">Transmembrane helix</keyword>
<dbReference type="EMBL" id="LCRM01000009">
    <property type="protein sequence ID" value="KKW36932.1"/>
    <property type="molecule type" value="Genomic_DNA"/>
</dbReference>
<name>A0A0G2A7N1_9BACT</name>
<gene>
    <name evidence="2" type="ORF">UY81_C0009G0017</name>
</gene>
<dbReference type="Proteomes" id="UP000034290">
    <property type="component" value="Unassembled WGS sequence"/>
</dbReference>
<evidence type="ECO:0000256" key="1">
    <source>
        <dbReference type="SAM" id="Phobius"/>
    </source>
</evidence>
<proteinExistence type="predicted"/>
<feature type="transmembrane region" description="Helical" evidence="1">
    <location>
        <begin position="7"/>
        <end position="25"/>
    </location>
</feature>
<evidence type="ECO:0000313" key="2">
    <source>
        <dbReference type="EMBL" id="KKW36932.1"/>
    </source>
</evidence>
<keyword evidence="1" id="KW-0472">Membrane</keyword>
<accession>A0A0G2A7N1</accession>
<protein>
    <submittedName>
        <fullName evidence="2">Uncharacterized protein</fullName>
    </submittedName>
</protein>
<reference evidence="2 3" key="1">
    <citation type="journal article" date="2015" name="Nature">
        <title>rRNA introns, odd ribosomes, and small enigmatic genomes across a large radiation of phyla.</title>
        <authorList>
            <person name="Brown C.T."/>
            <person name="Hug L.A."/>
            <person name="Thomas B.C."/>
            <person name="Sharon I."/>
            <person name="Castelle C.J."/>
            <person name="Singh A."/>
            <person name="Wilkins M.J."/>
            <person name="Williams K.H."/>
            <person name="Banfield J.F."/>
        </authorList>
    </citation>
    <scope>NUCLEOTIDE SEQUENCE [LARGE SCALE GENOMIC DNA]</scope>
</reference>
<evidence type="ECO:0000313" key="3">
    <source>
        <dbReference type="Proteomes" id="UP000034290"/>
    </source>
</evidence>
<sequence length="85" mass="9349">YNLPCMILRILLGLLLIVVGFFMVWKTVAFQDFFGANAWAERTLGSGGTNTFYKILGVLVAFLGMLIATDLISGIMESLVGIFVR</sequence>